<feature type="binding site" evidence="10">
    <location>
        <position position="257"/>
    </location>
    <ligand>
        <name>S-adenosyl-L-methionine</name>
        <dbReference type="ChEBI" id="CHEBI:59789"/>
    </ligand>
</feature>
<feature type="region of interest" description="Disordered" evidence="11">
    <location>
        <begin position="713"/>
        <end position="743"/>
    </location>
</feature>
<keyword evidence="6 10" id="KW-0949">S-adenosyl-L-methionine</keyword>
<accession>A0A8H7S110</accession>
<dbReference type="GO" id="GO:0000049">
    <property type="term" value="F:tRNA binding"/>
    <property type="evidence" value="ECO:0007669"/>
    <property type="project" value="UniProtKB-KW"/>
</dbReference>
<dbReference type="InterPro" id="IPR023270">
    <property type="entry name" value="RCMT_NCL1"/>
</dbReference>
<evidence type="ECO:0000259" key="12">
    <source>
        <dbReference type="PROSITE" id="PS51686"/>
    </source>
</evidence>
<organism evidence="13 14">
    <name type="scientific">Circinella minor</name>
    <dbReference type="NCBI Taxonomy" id="1195481"/>
    <lineage>
        <taxon>Eukaryota</taxon>
        <taxon>Fungi</taxon>
        <taxon>Fungi incertae sedis</taxon>
        <taxon>Mucoromycota</taxon>
        <taxon>Mucoromycotina</taxon>
        <taxon>Mucoromycetes</taxon>
        <taxon>Mucorales</taxon>
        <taxon>Lichtheimiaceae</taxon>
        <taxon>Circinella</taxon>
    </lineage>
</organism>
<feature type="binding site" evidence="10">
    <location>
        <begin position="171"/>
        <end position="177"/>
    </location>
    <ligand>
        <name>S-adenosyl-L-methionine</name>
        <dbReference type="ChEBI" id="CHEBI:59789"/>
    </ligand>
</feature>
<feature type="compositionally biased region" description="Basic and acidic residues" evidence="11">
    <location>
        <begin position="428"/>
        <end position="448"/>
    </location>
</feature>
<evidence type="ECO:0000256" key="1">
    <source>
        <dbReference type="ARBA" id="ARBA00004123"/>
    </source>
</evidence>
<protein>
    <recommendedName>
        <fullName evidence="12">SAM-dependent MTase RsmB/NOP-type domain-containing protein</fullName>
    </recommendedName>
</protein>
<comment type="caution">
    <text evidence="10">Lacks conserved residue(s) required for the propagation of feature annotation.</text>
</comment>
<feature type="compositionally biased region" description="Basic and acidic residues" evidence="11">
    <location>
        <begin position="722"/>
        <end position="734"/>
    </location>
</feature>
<comment type="caution">
    <text evidence="13">The sequence shown here is derived from an EMBL/GenBank/DDBJ whole genome shotgun (WGS) entry which is preliminary data.</text>
</comment>
<dbReference type="Pfam" id="PF25378">
    <property type="entry name" value="PUA_NSUN2"/>
    <property type="match status" value="1"/>
</dbReference>
<evidence type="ECO:0000256" key="7">
    <source>
        <dbReference type="ARBA" id="ARBA00022694"/>
    </source>
</evidence>
<dbReference type="Pfam" id="PF25376">
    <property type="entry name" value="Pre-PUA_NSUN2"/>
    <property type="match status" value="1"/>
</dbReference>
<reference evidence="13 14" key="1">
    <citation type="submission" date="2020-12" db="EMBL/GenBank/DDBJ databases">
        <title>Metabolic potential, ecology and presence of endohyphal bacteria is reflected in genomic diversity of Mucoromycotina.</title>
        <authorList>
            <person name="Muszewska A."/>
            <person name="Okrasinska A."/>
            <person name="Steczkiewicz K."/>
            <person name="Drgas O."/>
            <person name="Orlowska M."/>
            <person name="Perlinska-Lenart U."/>
            <person name="Aleksandrzak-Piekarczyk T."/>
            <person name="Szatraj K."/>
            <person name="Zielenkiewicz U."/>
            <person name="Pilsyk S."/>
            <person name="Malc E."/>
            <person name="Mieczkowski P."/>
            <person name="Kruszewska J.S."/>
            <person name="Biernat P."/>
            <person name="Pawlowska J."/>
        </authorList>
    </citation>
    <scope>NUCLEOTIDE SEQUENCE [LARGE SCALE GENOMIC DNA]</scope>
    <source>
        <strain evidence="13 14">CBS 142.35</strain>
    </source>
</reference>
<feature type="region of interest" description="Disordered" evidence="11">
    <location>
        <begin position="428"/>
        <end position="510"/>
    </location>
</feature>
<evidence type="ECO:0000256" key="6">
    <source>
        <dbReference type="ARBA" id="ARBA00022691"/>
    </source>
</evidence>
<feature type="compositionally biased region" description="Low complexity" evidence="11">
    <location>
        <begin position="462"/>
        <end position="474"/>
    </location>
</feature>
<feature type="compositionally biased region" description="Basic and acidic residues" evidence="11">
    <location>
        <begin position="475"/>
        <end position="510"/>
    </location>
</feature>
<keyword evidence="7" id="KW-0819">tRNA processing</keyword>
<keyword evidence="14" id="KW-1185">Reference proteome</keyword>
<sequence length="743" mass="84079">MGRKSFRGRKGKPKADTRPGTGKSYPETVKDNKDFKDYYKLQNILPEEEFEEFYRVLQTTLPTTFRITGTRSNALQLREVVQNVLVPSMQSIEVDGQVYEPPMPISWYPDNFGWQVNAPRSVLRRSQEFSKFQKFIVSETEAGNISRQEAVSMVPPLLMDIKPHMWVLDMCAAPGSKTAQIIEAVHANDLLNEIPTGLVVANDADYKRSHMLVHQSKRLQSPCFMATNHFGQQIPTMHVKDENGKLVAWQFDRVLCDVPCSGDGTLRKNEMIWNDWSQGQALGLHRTQVQIFLRGAQLTKVGGRVVYSTCSFNPIENEAVVAEVLRLTNGALELKDMSHELPELKRKPGLTTWKVMNKDGSILTSIEDIKEKRQRYKFPTSVFPPENVESMHLERCLRIYPHQQNTGGFFVAVFDKVKPLTAADRIHEGNQIDAHDIQESETNEEKLVEAVGGGEQEEEQDTTPPSTTAESTTAEEGKVDETPGSKRPAEESSSKAEEAPVTKKQKQDVPKIEEAPFQLMTADNPDVQKLTDYFGIEPSFPRDQYILRCEESAKNRTLYYCSKSVKSVLESKDLERLHIVNTGVRLFVRQGSLEDDKEDAPFRLTADGLPLLERVLVDDRRKLAISEEQDLKTLLTEVMPLIDTLSLDTQEKLKKLDRGSCIFEFDVAKAFNKPLNKSLSISLPIWKGRSSVNVLINKHDKKSLCQRIFGVTGSSDNKQQSKTKDNDDQSKQQKETGITQAEK</sequence>
<evidence type="ECO:0000256" key="3">
    <source>
        <dbReference type="ARBA" id="ARBA00022555"/>
    </source>
</evidence>
<dbReference type="AlphaFoldDB" id="A0A8H7S110"/>
<dbReference type="PANTHER" id="PTHR22808">
    <property type="entry name" value="NCL1 YEAST -RELATED NOL1/NOP2/FMU SUN DOMAIN-CONTAINING"/>
    <property type="match status" value="1"/>
</dbReference>
<dbReference type="Pfam" id="PF01189">
    <property type="entry name" value="Methyltr_RsmB-F"/>
    <property type="match status" value="1"/>
</dbReference>
<evidence type="ECO:0000256" key="5">
    <source>
        <dbReference type="ARBA" id="ARBA00022679"/>
    </source>
</evidence>
<keyword evidence="8 10" id="KW-0694">RNA-binding</keyword>
<proteinExistence type="inferred from homology"/>
<keyword evidence="5 10" id="KW-0808">Transferase</keyword>
<feature type="domain" description="SAM-dependent MTase RsmB/NOP-type" evidence="12">
    <location>
        <begin position="53"/>
        <end position="417"/>
    </location>
</feature>
<dbReference type="GO" id="GO:0005737">
    <property type="term" value="C:cytoplasm"/>
    <property type="evidence" value="ECO:0007669"/>
    <property type="project" value="TreeGrafter"/>
</dbReference>
<evidence type="ECO:0000256" key="10">
    <source>
        <dbReference type="PROSITE-ProRule" id="PRU01023"/>
    </source>
</evidence>
<dbReference type="InterPro" id="IPR029063">
    <property type="entry name" value="SAM-dependent_MTases_sf"/>
</dbReference>
<dbReference type="Gene3D" id="3.40.50.150">
    <property type="entry name" value="Vaccinia Virus protein VP39"/>
    <property type="match status" value="1"/>
</dbReference>
<feature type="active site" description="Nucleophile" evidence="10">
    <location>
        <position position="310"/>
    </location>
</feature>
<dbReference type="PROSITE" id="PS51686">
    <property type="entry name" value="SAM_MT_RSMB_NOP"/>
    <property type="match status" value="1"/>
</dbReference>
<dbReference type="OrthoDB" id="6093671at2759"/>
<comment type="subcellular location">
    <subcellularLocation>
        <location evidence="1">Nucleus</location>
    </subcellularLocation>
</comment>
<dbReference type="PROSITE" id="PS01153">
    <property type="entry name" value="NOL1_NOP2_SUN"/>
    <property type="match status" value="1"/>
</dbReference>
<dbReference type="InterPro" id="IPR049560">
    <property type="entry name" value="MeTrfase_RsmB-F_NOP2_cat"/>
</dbReference>
<dbReference type="InterPro" id="IPR018314">
    <property type="entry name" value="RsmB/NOL1/NOP2-like_CS"/>
</dbReference>
<comment type="similarity">
    <text evidence="2 10">Belongs to the class I-like SAM-binding methyltransferase superfamily. RsmB/NOP family.</text>
</comment>
<evidence type="ECO:0000313" key="14">
    <source>
        <dbReference type="Proteomes" id="UP000646827"/>
    </source>
</evidence>
<dbReference type="PRINTS" id="PR02011">
    <property type="entry name" value="RCMTNCL1"/>
</dbReference>
<feature type="binding site" evidence="10">
    <location>
        <position position="203"/>
    </location>
    <ligand>
        <name>S-adenosyl-L-methionine</name>
        <dbReference type="ChEBI" id="CHEBI:59789"/>
    </ligand>
</feature>
<dbReference type="GO" id="GO:0030488">
    <property type="term" value="P:tRNA methylation"/>
    <property type="evidence" value="ECO:0007669"/>
    <property type="project" value="TreeGrafter"/>
</dbReference>
<feature type="compositionally biased region" description="Basic residues" evidence="11">
    <location>
        <begin position="1"/>
        <end position="12"/>
    </location>
</feature>
<dbReference type="InterPro" id="IPR057285">
    <property type="entry name" value="Pre-PUA_NSUN2"/>
</dbReference>
<keyword evidence="9" id="KW-0539">Nucleus</keyword>
<evidence type="ECO:0000256" key="8">
    <source>
        <dbReference type="ARBA" id="ARBA00022884"/>
    </source>
</evidence>
<dbReference type="GO" id="GO:0005634">
    <property type="term" value="C:nucleus"/>
    <property type="evidence" value="ECO:0007669"/>
    <property type="project" value="UniProtKB-SubCell"/>
</dbReference>
<dbReference type="PRINTS" id="PR02008">
    <property type="entry name" value="RCMTFAMILY"/>
</dbReference>
<dbReference type="InterPro" id="IPR001678">
    <property type="entry name" value="MeTrfase_RsmB-F_NOP2_dom"/>
</dbReference>
<evidence type="ECO:0000313" key="13">
    <source>
        <dbReference type="EMBL" id="KAG2219556.1"/>
    </source>
</evidence>
<keyword evidence="3" id="KW-0820">tRNA-binding</keyword>
<dbReference type="GO" id="GO:0016428">
    <property type="term" value="F:tRNA (cytidine-5-)-methyltransferase activity"/>
    <property type="evidence" value="ECO:0007669"/>
    <property type="project" value="InterPro"/>
</dbReference>
<dbReference type="InterPro" id="IPR023267">
    <property type="entry name" value="RCMT"/>
</dbReference>
<evidence type="ECO:0000256" key="11">
    <source>
        <dbReference type="SAM" id="MobiDB-lite"/>
    </source>
</evidence>
<keyword evidence="4 10" id="KW-0489">Methyltransferase</keyword>
<evidence type="ECO:0000256" key="4">
    <source>
        <dbReference type="ARBA" id="ARBA00022603"/>
    </source>
</evidence>
<gene>
    <name evidence="13" type="ORF">INT45_013215</name>
</gene>
<dbReference type="Proteomes" id="UP000646827">
    <property type="component" value="Unassembled WGS sequence"/>
</dbReference>
<evidence type="ECO:0000256" key="9">
    <source>
        <dbReference type="ARBA" id="ARBA00023242"/>
    </source>
</evidence>
<dbReference type="PANTHER" id="PTHR22808:SF1">
    <property type="entry name" value="RNA CYTOSINE-C(5)-METHYLTRANSFERASE NSUN2-RELATED"/>
    <property type="match status" value="1"/>
</dbReference>
<feature type="region of interest" description="Disordered" evidence="11">
    <location>
        <begin position="1"/>
        <end position="30"/>
    </location>
</feature>
<name>A0A8H7S110_9FUNG</name>
<dbReference type="InterPro" id="IPR057286">
    <property type="entry name" value="PUA_NSUN2"/>
</dbReference>
<dbReference type="SUPFAM" id="SSF53335">
    <property type="entry name" value="S-adenosyl-L-methionine-dependent methyltransferases"/>
    <property type="match status" value="1"/>
</dbReference>
<evidence type="ECO:0000256" key="2">
    <source>
        <dbReference type="ARBA" id="ARBA00007494"/>
    </source>
</evidence>
<dbReference type="EMBL" id="JAEPRB010000174">
    <property type="protein sequence ID" value="KAG2219556.1"/>
    <property type="molecule type" value="Genomic_DNA"/>
</dbReference>